<organism evidence="1">
    <name type="scientific">Tanacetum cinerariifolium</name>
    <name type="common">Dalmatian daisy</name>
    <name type="synonym">Chrysanthemum cinerariifolium</name>
    <dbReference type="NCBI Taxonomy" id="118510"/>
    <lineage>
        <taxon>Eukaryota</taxon>
        <taxon>Viridiplantae</taxon>
        <taxon>Streptophyta</taxon>
        <taxon>Embryophyta</taxon>
        <taxon>Tracheophyta</taxon>
        <taxon>Spermatophyta</taxon>
        <taxon>Magnoliopsida</taxon>
        <taxon>eudicotyledons</taxon>
        <taxon>Gunneridae</taxon>
        <taxon>Pentapetalae</taxon>
        <taxon>asterids</taxon>
        <taxon>campanulids</taxon>
        <taxon>Asterales</taxon>
        <taxon>Asteraceae</taxon>
        <taxon>Asteroideae</taxon>
        <taxon>Anthemideae</taxon>
        <taxon>Anthemidinae</taxon>
        <taxon>Tanacetum</taxon>
    </lineage>
</organism>
<gene>
    <name evidence="1" type="ORF">Tci_030815</name>
</gene>
<protein>
    <submittedName>
        <fullName evidence="1">Uncharacterized protein</fullName>
    </submittedName>
</protein>
<sequence>MCLGLQKKYRLNLKNDMPPRDKAWNGDLGIGEEVVTYRLYLGLAFTVLTLERATLRCCEVGGGDGGGGGGVIGGVGVVCSDGVDSEGVVRGFVCGVVKTSISMMIVSILEKDRWRGTRGKFVQWKVIRVTKASKHAKVGVRGWRKTGLKEERTYYAINSTYHAFRFAILLRCT</sequence>
<evidence type="ECO:0000313" key="1">
    <source>
        <dbReference type="EMBL" id="GEU58837.1"/>
    </source>
</evidence>
<proteinExistence type="predicted"/>
<name>A0A6L2LD38_TANCI</name>
<dbReference type="EMBL" id="BKCJ010004069">
    <property type="protein sequence ID" value="GEU58837.1"/>
    <property type="molecule type" value="Genomic_DNA"/>
</dbReference>
<comment type="caution">
    <text evidence="1">The sequence shown here is derived from an EMBL/GenBank/DDBJ whole genome shotgun (WGS) entry which is preliminary data.</text>
</comment>
<reference evidence="1" key="1">
    <citation type="journal article" date="2019" name="Sci. Rep.">
        <title>Draft genome of Tanacetum cinerariifolium, the natural source of mosquito coil.</title>
        <authorList>
            <person name="Yamashiro T."/>
            <person name="Shiraishi A."/>
            <person name="Satake H."/>
            <person name="Nakayama K."/>
        </authorList>
    </citation>
    <scope>NUCLEOTIDE SEQUENCE</scope>
</reference>
<accession>A0A6L2LD38</accession>
<dbReference type="AlphaFoldDB" id="A0A6L2LD38"/>